<dbReference type="AlphaFoldDB" id="X0XJW8"/>
<name>X0XJW8_9ZZZZ</name>
<evidence type="ECO:0000313" key="1">
    <source>
        <dbReference type="EMBL" id="GAG25286.1"/>
    </source>
</evidence>
<proteinExistence type="predicted"/>
<gene>
    <name evidence="1" type="ORF">S01H1_57277</name>
</gene>
<organism evidence="1">
    <name type="scientific">marine sediment metagenome</name>
    <dbReference type="NCBI Taxonomy" id="412755"/>
    <lineage>
        <taxon>unclassified sequences</taxon>
        <taxon>metagenomes</taxon>
        <taxon>ecological metagenomes</taxon>
    </lineage>
</organism>
<dbReference type="EMBL" id="BARS01037347">
    <property type="protein sequence ID" value="GAG25286.1"/>
    <property type="molecule type" value="Genomic_DNA"/>
</dbReference>
<protein>
    <submittedName>
        <fullName evidence="1">Uncharacterized protein</fullName>
    </submittedName>
</protein>
<accession>X0XJW8</accession>
<feature type="non-terminal residue" evidence="1">
    <location>
        <position position="158"/>
    </location>
</feature>
<comment type="caution">
    <text evidence="1">The sequence shown here is derived from an EMBL/GenBank/DDBJ whole genome shotgun (WGS) entry which is preliminary data.</text>
</comment>
<sequence>MSQHDKEHLSIKIEYNNPAMSQLSFLEKEDRKLINLKEASDWASQYLNRNVTISNISYLLQYGRVKKYGSNGNPLLNIEELKDYYDSFKKEKQWKRILGEDLNWHLSFVEYKEAERTKHVHRLHPYKGKFIPQLVEYFLDSHTDEFKKEVYFHEGDIV</sequence>
<reference evidence="1" key="1">
    <citation type="journal article" date="2014" name="Front. Microbiol.">
        <title>High frequency of phylogenetically diverse reductive dehalogenase-homologous genes in deep subseafloor sedimentary metagenomes.</title>
        <authorList>
            <person name="Kawai M."/>
            <person name="Futagami T."/>
            <person name="Toyoda A."/>
            <person name="Takaki Y."/>
            <person name="Nishi S."/>
            <person name="Hori S."/>
            <person name="Arai W."/>
            <person name="Tsubouchi T."/>
            <person name="Morono Y."/>
            <person name="Uchiyama I."/>
            <person name="Ito T."/>
            <person name="Fujiyama A."/>
            <person name="Inagaki F."/>
            <person name="Takami H."/>
        </authorList>
    </citation>
    <scope>NUCLEOTIDE SEQUENCE</scope>
    <source>
        <strain evidence="1">Expedition CK06-06</strain>
    </source>
</reference>